<evidence type="ECO:0000313" key="3">
    <source>
        <dbReference type="Proteomes" id="UP000580250"/>
    </source>
</evidence>
<dbReference type="Proteomes" id="UP000580250">
    <property type="component" value="Unassembled WGS sequence"/>
</dbReference>
<protein>
    <submittedName>
        <fullName evidence="2">Uncharacterized protein</fullName>
    </submittedName>
</protein>
<proteinExistence type="predicted"/>
<accession>A0A6V7TWY9</accession>
<sequence>MGRENFAVGFPTVLNTLLIVYFPFLFGNGRAGGGKNKIRKKIIQIDDNSNCFIKVLTGLVFV</sequence>
<organism evidence="2 3">
    <name type="scientific">Meloidogyne enterolobii</name>
    <name type="common">Root-knot nematode worm</name>
    <name type="synonym">Meloidogyne mayaguensis</name>
    <dbReference type="NCBI Taxonomy" id="390850"/>
    <lineage>
        <taxon>Eukaryota</taxon>
        <taxon>Metazoa</taxon>
        <taxon>Ecdysozoa</taxon>
        <taxon>Nematoda</taxon>
        <taxon>Chromadorea</taxon>
        <taxon>Rhabditida</taxon>
        <taxon>Tylenchina</taxon>
        <taxon>Tylenchomorpha</taxon>
        <taxon>Tylenchoidea</taxon>
        <taxon>Meloidogynidae</taxon>
        <taxon>Meloidogyninae</taxon>
        <taxon>Meloidogyne</taxon>
    </lineage>
</organism>
<gene>
    <name evidence="2" type="ORF">MENT_LOCUS4308</name>
</gene>
<comment type="caution">
    <text evidence="2">The sequence shown here is derived from an EMBL/GenBank/DDBJ whole genome shotgun (WGS) entry which is preliminary data.</text>
</comment>
<evidence type="ECO:0000256" key="1">
    <source>
        <dbReference type="SAM" id="Phobius"/>
    </source>
</evidence>
<reference evidence="2 3" key="1">
    <citation type="submission" date="2020-08" db="EMBL/GenBank/DDBJ databases">
        <authorList>
            <person name="Koutsovoulos G."/>
            <person name="Danchin GJ E."/>
        </authorList>
    </citation>
    <scope>NUCLEOTIDE SEQUENCE [LARGE SCALE GENOMIC DNA]</scope>
</reference>
<name>A0A6V7TWY9_MELEN</name>
<feature type="transmembrane region" description="Helical" evidence="1">
    <location>
        <begin position="6"/>
        <end position="27"/>
    </location>
</feature>
<keyword evidence="1" id="KW-1133">Transmembrane helix</keyword>
<keyword evidence="1" id="KW-0812">Transmembrane</keyword>
<keyword evidence="1" id="KW-0472">Membrane</keyword>
<dbReference type="EMBL" id="CAJEWN010000014">
    <property type="protein sequence ID" value="CAD2134266.1"/>
    <property type="molecule type" value="Genomic_DNA"/>
</dbReference>
<evidence type="ECO:0000313" key="2">
    <source>
        <dbReference type="EMBL" id="CAD2134266.1"/>
    </source>
</evidence>
<dbReference type="AlphaFoldDB" id="A0A6V7TWY9"/>